<dbReference type="InterPro" id="IPR025669">
    <property type="entry name" value="AAA_dom"/>
</dbReference>
<proteinExistence type="predicted"/>
<dbReference type="InterPro" id="IPR013783">
    <property type="entry name" value="Ig-like_fold"/>
</dbReference>
<sequence length="384" mass="42576">MKIITVANQKGGCGKTTTAINLAACLGKKEQRVLLLDLDPQGHSSLGFGVFNEDARDLYDVLTGEIKLEDIILPNVFTGVDVAPATKMLAAAEHLPVRSDERDIQLEKHLASIRERYDYIVIDCPPSMGLLCFNALTAADLVLIPIEMSLFGMHGIDRMYEIIHQLGERHGRDIPIRVLPTLVDSRTRLCRQFLHEVGERFADDVLSVMVQFTVRLKEAVRQGVPIIAYDPTSTVAVQYDRLANELMSALQENVVAVGKTEAESESEARPRLTAMKRVFEGARSRLGGHGGKQKVVLRIYDFAGRDVKLAGSFNDWRPDQGVVTRTENGIVEKIVMLMPGAYEYRLIVDGVWQEDPSNPEQVSNYSGGFNSVLQVEEEHETAGA</sequence>
<dbReference type="STRING" id="1817768.A3A87_04100"/>
<gene>
    <name evidence="3" type="ORF">A3A87_04100</name>
</gene>
<comment type="caution">
    <text evidence="3">The sequence shown here is derived from an EMBL/GenBank/DDBJ whole genome shotgun (WGS) entry which is preliminary data.</text>
</comment>
<name>A0A1F6U5Y1_9PROT</name>
<dbReference type="FunFam" id="3.40.50.300:FF:000285">
    <property type="entry name" value="Sporulation initiation inhibitor Soj"/>
    <property type="match status" value="1"/>
</dbReference>
<evidence type="ECO:0008006" key="5">
    <source>
        <dbReference type="Google" id="ProtNLM"/>
    </source>
</evidence>
<evidence type="ECO:0000313" key="4">
    <source>
        <dbReference type="Proteomes" id="UP000179037"/>
    </source>
</evidence>
<dbReference type="SUPFAM" id="SSF81296">
    <property type="entry name" value="E set domains"/>
    <property type="match status" value="1"/>
</dbReference>
<dbReference type="InterPro" id="IPR014756">
    <property type="entry name" value="Ig_E-set"/>
</dbReference>
<evidence type="ECO:0000313" key="3">
    <source>
        <dbReference type="EMBL" id="OGI52719.1"/>
    </source>
</evidence>
<dbReference type="InterPro" id="IPR032640">
    <property type="entry name" value="AMPK1_CBM"/>
</dbReference>
<evidence type="ECO:0000259" key="1">
    <source>
        <dbReference type="Pfam" id="PF13614"/>
    </source>
</evidence>
<dbReference type="Gene3D" id="3.40.50.300">
    <property type="entry name" value="P-loop containing nucleotide triphosphate hydrolases"/>
    <property type="match status" value="1"/>
</dbReference>
<dbReference type="CDD" id="cd02042">
    <property type="entry name" value="ParAB_family"/>
    <property type="match status" value="1"/>
</dbReference>
<feature type="domain" description="AAA" evidence="1">
    <location>
        <begin position="1"/>
        <end position="172"/>
    </location>
</feature>
<reference evidence="3 4" key="1">
    <citation type="journal article" date="2016" name="Nat. Commun.">
        <title>Thousands of microbial genomes shed light on interconnected biogeochemical processes in an aquifer system.</title>
        <authorList>
            <person name="Anantharaman K."/>
            <person name="Brown C.T."/>
            <person name="Hug L.A."/>
            <person name="Sharon I."/>
            <person name="Castelle C.J."/>
            <person name="Probst A.J."/>
            <person name="Thomas B.C."/>
            <person name="Singh A."/>
            <person name="Wilkins M.J."/>
            <person name="Karaoz U."/>
            <person name="Brodie E.L."/>
            <person name="Williams K.H."/>
            <person name="Hubbard S.S."/>
            <person name="Banfield J.F."/>
        </authorList>
    </citation>
    <scope>NUCLEOTIDE SEQUENCE [LARGE SCALE GENOMIC DNA]</scope>
</reference>
<dbReference type="Pfam" id="PF16561">
    <property type="entry name" value="AMPK1_CBM"/>
    <property type="match status" value="1"/>
</dbReference>
<evidence type="ECO:0000259" key="2">
    <source>
        <dbReference type="Pfam" id="PF16561"/>
    </source>
</evidence>
<dbReference type="AlphaFoldDB" id="A0A1F6U5Y1"/>
<accession>A0A1F6U5Y1</accession>
<feature type="domain" description="AMP-activated protein kinase glycogen-binding" evidence="2">
    <location>
        <begin position="301"/>
        <end position="378"/>
    </location>
</feature>
<dbReference type="CDD" id="cd02859">
    <property type="entry name" value="E_set_AMPKbeta_like_N"/>
    <property type="match status" value="1"/>
</dbReference>
<dbReference type="Gene3D" id="2.60.40.10">
    <property type="entry name" value="Immunoglobulins"/>
    <property type="match status" value="1"/>
</dbReference>
<organism evidence="3 4">
    <name type="scientific">Candidatus Muproteobacteria bacterium RIFCSPLOWO2_01_FULL_60_18</name>
    <dbReference type="NCBI Taxonomy" id="1817768"/>
    <lineage>
        <taxon>Bacteria</taxon>
        <taxon>Pseudomonadati</taxon>
        <taxon>Pseudomonadota</taxon>
        <taxon>Candidatus Muproteobacteria</taxon>
    </lineage>
</organism>
<dbReference type="Pfam" id="PF13614">
    <property type="entry name" value="AAA_31"/>
    <property type="match status" value="1"/>
</dbReference>
<dbReference type="PANTHER" id="PTHR13696:SF99">
    <property type="entry name" value="COBYRINIC ACID AC-DIAMIDE SYNTHASE"/>
    <property type="match status" value="1"/>
</dbReference>
<dbReference type="EMBL" id="MFTC01000009">
    <property type="protein sequence ID" value="OGI52719.1"/>
    <property type="molecule type" value="Genomic_DNA"/>
</dbReference>
<dbReference type="PANTHER" id="PTHR13696">
    <property type="entry name" value="P-LOOP CONTAINING NUCLEOSIDE TRIPHOSPHATE HYDROLASE"/>
    <property type="match status" value="1"/>
</dbReference>
<protein>
    <recommendedName>
        <fullName evidence="5">AAA domain-containing protein</fullName>
    </recommendedName>
</protein>
<dbReference type="SUPFAM" id="SSF52540">
    <property type="entry name" value="P-loop containing nucleoside triphosphate hydrolases"/>
    <property type="match status" value="1"/>
</dbReference>
<dbReference type="InterPro" id="IPR050678">
    <property type="entry name" value="DNA_Partitioning_ATPase"/>
</dbReference>
<dbReference type="Proteomes" id="UP000179037">
    <property type="component" value="Unassembled WGS sequence"/>
</dbReference>
<dbReference type="InterPro" id="IPR027417">
    <property type="entry name" value="P-loop_NTPase"/>
</dbReference>